<organism evidence="1 2">
    <name type="scientific">Mycobacterium phage KSSJEB</name>
    <dbReference type="NCBI Taxonomy" id="2922216"/>
    <lineage>
        <taxon>Viruses</taxon>
        <taxon>Duplodnaviria</taxon>
        <taxon>Heunggongvirae</taxon>
        <taxon>Uroviricota</taxon>
        <taxon>Caudoviricetes</taxon>
        <taxon>Fromanvirus</taxon>
        <taxon>Fromanvirus kssjeb</taxon>
    </lineage>
</organism>
<keyword evidence="2" id="KW-1185">Reference proteome</keyword>
<accession>G1D718</accession>
<dbReference type="InterPro" id="IPR055884">
    <property type="entry name" value="DUF7461"/>
</dbReference>
<protein>
    <submittedName>
        <fullName evidence="1">Uncharacterized protein</fullName>
    </submittedName>
</protein>
<dbReference type="KEGG" id="vg:40234263"/>
<name>G1D718_9CAUD</name>
<dbReference type="Pfam" id="PF24260">
    <property type="entry name" value="DUF7461"/>
    <property type="match status" value="1"/>
</dbReference>
<sequence length="54" mass="6583">MRPSNRYNELYEMWRHARQIAFESIGQPDRAANRAYRDELWRQLQELISAESND</sequence>
<evidence type="ECO:0000313" key="1">
    <source>
        <dbReference type="EMBL" id="AEK10566.1"/>
    </source>
</evidence>
<evidence type="ECO:0000313" key="2">
    <source>
        <dbReference type="Proteomes" id="UP000008421"/>
    </source>
</evidence>
<dbReference type="GeneID" id="40234263"/>
<gene>
    <name evidence="1" type="primary">74</name>
    <name evidence="1" type="ORF">PBI_KSSJEB_74</name>
</gene>
<dbReference type="Proteomes" id="UP000008421">
    <property type="component" value="Segment"/>
</dbReference>
<proteinExistence type="predicted"/>
<dbReference type="RefSeq" id="YP_009637512.1">
    <property type="nucleotide sequence ID" value="NC_042326.1"/>
</dbReference>
<dbReference type="EMBL" id="JF937110">
    <property type="protein sequence ID" value="AEK10566.1"/>
    <property type="molecule type" value="Genomic_DNA"/>
</dbReference>
<reference evidence="1 2" key="1">
    <citation type="journal article" date="2012" name="J. Virol.">
        <title>Complete Genome Sequences of 138 Mycobacteriophages.</title>
        <authorList>
            <consortium name="the Science Education Alliance Phage Hunters Advancing Genomics and Evolutionary Science Program"/>
            <consortium name="the KwaZulu-Natal Research Institute for Tuberculosis and HIV Mycobacterial Genetics Course Students"/>
            <consortium name="the Phage Hunters Integrating Research and Education Program"/>
            <person name="Hatfull G.F."/>
        </authorList>
    </citation>
    <scope>NUCLEOTIDE SEQUENCE [LARGE SCALE GENOMIC DNA]</scope>
    <source>
        <strain evidence="1">KSSJEB</strain>
    </source>
</reference>